<dbReference type="GO" id="GO:0010312">
    <property type="term" value="P:detoxification of zinc ion"/>
    <property type="evidence" value="ECO:0007669"/>
    <property type="project" value="TreeGrafter"/>
</dbReference>
<dbReference type="PANTHER" id="PTHR45820">
    <property type="entry name" value="FI23527P1"/>
    <property type="match status" value="1"/>
</dbReference>
<evidence type="ECO:0000256" key="6">
    <source>
        <dbReference type="ARBA" id="ARBA00022989"/>
    </source>
</evidence>
<dbReference type="InterPro" id="IPR000519">
    <property type="entry name" value="P_trefoil_dom"/>
</dbReference>
<evidence type="ECO:0000313" key="13">
    <source>
        <dbReference type="Proteomes" id="UP000663829"/>
    </source>
</evidence>
<feature type="transmembrane region" description="Helical" evidence="8">
    <location>
        <begin position="134"/>
        <end position="157"/>
    </location>
</feature>
<dbReference type="OrthoDB" id="29444at2759"/>
<evidence type="ECO:0000259" key="9">
    <source>
        <dbReference type="Pfam" id="PF01545"/>
    </source>
</evidence>
<evidence type="ECO:0000256" key="7">
    <source>
        <dbReference type="ARBA" id="ARBA00023136"/>
    </source>
</evidence>
<dbReference type="SUPFAM" id="SSF161111">
    <property type="entry name" value="Cation efflux protein transmembrane domain-like"/>
    <property type="match status" value="1"/>
</dbReference>
<name>A0A814G278_9BILA</name>
<evidence type="ECO:0000256" key="3">
    <source>
        <dbReference type="ARBA" id="ARBA00022448"/>
    </source>
</evidence>
<comment type="caution">
    <text evidence="11">The sequence shown here is derived from an EMBL/GenBank/DDBJ whole genome shotgun (WGS) entry which is preliminary data.</text>
</comment>
<proteinExistence type="inferred from homology"/>
<dbReference type="Proteomes" id="UP000663829">
    <property type="component" value="Unassembled WGS sequence"/>
</dbReference>
<feature type="domain" description="Cation efflux protein transmembrane" evidence="9">
    <location>
        <begin position="10"/>
        <end position="142"/>
    </location>
</feature>
<accession>A0A814G278</accession>
<dbReference type="PANTHER" id="PTHR45820:SF4">
    <property type="entry name" value="ZINC TRANSPORTER 63C, ISOFORM F"/>
    <property type="match status" value="1"/>
</dbReference>
<keyword evidence="13" id="KW-1185">Reference proteome</keyword>
<organism evidence="11 13">
    <name type="scientific">Didymodactylos carnosus</name>
    <dbReference type="NCBI Taxonomy" id="1234261"/>
    <lineage>
        <taxon>Eukaryota</taxon>
        <taxon>Metazoa</taxon>
        <taxon>Spiralia</taxon>
        <taxon>Gnathifera</taxon>
        <taxon>Rotifera</taxon>
        <taxon>Eurotatoria</taxon>
        <taxon>Bdelloidea</taxon>
        <taxon>Philodinida</taxon>
        <taxon>Philodinidae</taxon>
        <taxon>Didymodactylos</taxon>
    </lineage>
</organism>
<keyword evidence="3" id="KW-0813">Transport</keyword>
<dbReference type="EMBL" id="CAJNOQ010002961">
    <property type="protein sequence ID" value="CAF0988108.1"/>
    <property type="molecule type" value="Genomic_DNA"/>
</dbReference>
<dbReference type="CDD" id="cd00111">
    <property type="entry name" value="Trefoil"/>
    <property type="match status" value="1"/>
</dbReference>
<evidence type="ECO:0000256" key="8">
    <source>
        <dbReference type="SAM" id="Phobius"/>
    </source>
</evidence>
<dbReference type="EMBL" id="CAJOBC010002961">
    <property type="protein sequence ID" value="CAF3760268.1"/>
    <property type="molecule type" value="Genomic_DNA"/>
</dbReference>
<feature type="domain" description="Cation efflux protein cytoplasmic" evidence="10">
    <location>
        <begin position="207"/>
        <end position="279"/>
    </location>
</feature>
<feature type="transmembrane region" description="Helical" evidence="8">
    <location>
        <begin position="7"/>
        <end position="26"/>
    </location>
</feature>
<evidence type="ECO:0000259" key="10">
    <source>
        <dbReference type="Pfam" id="PF16916"/>
    </source>
</evidence>
<protein>
    <submittedName>
        <fullName evidence="11">Uncharacterized protein</fullName>
    </submittedName>
</protein>
<evidence type="ECO:0000313" key="11">
    <source>
        <dbReference type="EMBL" id="CAF0988108.1"/>
    </source>
</evidence>
<dbReference type="Gene3D" id="1.20.1510.10">
    <property type="entry name" value="Cation efflux protein transmembrane domain"/>
    <property type="match status" value="1"/>
</dbReference>
<dbReference type="InterPro" id="IPR036837">
    <property type="entry name" value="Cation_efflux_CTD_sf"/>
</dbReference>
<comment type="similarity">
    <text evidence="2">Belongs to the cation diffusion facilitator (CDF) transporter (TC 2.A.4) family. SLC30A subfamily.</text>
</comment>
<keyword evidence="7 8" id="KW-0472">Membrane</keyword>
<keyword evidence="6 8" id="KW-1133">Transmembrane helix</keyword>
<dbReference type="Proteomes" id="UP000681722">
    <property type="component" value="Unassembled WGS sequence"/>
</dbReference>
<keyword evidence="4 8" id="KW-0812">Transmembrane</keyword>
<feature type="transmembrane region" description="Helical" evidence="8">
    <location>
        <begin position="169"/>
        <end position="191"/>
    </location>
</feature>
<dbReference type="InterPro" id="IPR058533">
    <property type="entry name" value="Cation_efflux_TM"/>
</dbReference>
<dbReference type="GO" id="GO:0005385">
    <property type="term" value="F:zinc ion transmembrane transporter activity"/>
    <property type="evidence" value="ECO:0007669"/>
    <property type="project" value="TreeGrafter"/>
</dbReference>
<dbReference type="SUPFAM" id="SSF160240">
    <property type="entry name" value="Cation efflux protein cytoplasmic domain-like"/>
    <property type="match status" value="1"/>
</dbReference>
<evidence type="ECO:0000256" key="1">
    <source>
        <dbReference type="ARBA" id="ARBA00004141"/>
    </source>
</evidence>
<comment type="subcellular location">
    <subcellularLocation>
        <location evidence="1">Membrane</location>
        <topology evidence="1">Multi-pass membrane protein</topology>
    </subcellularLocation>
</comment>
<dbReference type="Pfam" id="PF01545">
    <property type="entry name" value="Cation_efflux"/>
    <property type="match status" value="1"/>
</dbReference>
<evidence type="ECO:0000313" key="12">
    <source>
        <dbReference type="EMBL" id="CAF3760268.1"/>
    </source>
</evidence>
<dbReference type="InterPro" id="IPR027470">
    <property type="entry name" value="Cation_efflux_CTD"/>
</dbReference>
<keyword evidence="5" id="KW-0862">Zinc</keyword>
<evidence type="ECO:0000256" key="5">
    <source>
        <dbReference type="ARBA" id="ARBA00022833"/>
    </source>
</evidence>
<dbReference type="GO" id="GO:0006882">
    <property type="term" value="P:intracellular zinc ion homeostasis"/>
    <property type="evidence" value="ECO:0007669"/>
    <property type="project" value="TreeGrafter"/>
</dbReference>
<feature type="transmembrane region" description="Helical" evidence="8">
    <location>
        <begin position="280"/>
        <end position="300"/>
    </location>
</feature>
<dbReference type="InterPro" id="IPR027469">
    <property type="entry name" value="Cation_efflux_TMD_sf"/>
</dbReference>
<reference evidence="11" key="1">
    <citation type="submission" date="2021-02" db="EMBL/GenBank/DDBJ databases">
        <authorList>
            <person name="Nowell W R."/>
        </authorList>
    </citation>
    <scope>NUCLEOTIDE SEQUENCE</scope>
</reference>
<dbReference type="AlphaFoldDB" id="A0A814G278"/>
<evidence type="ECO:0000256" key="2">
    <source>
        <dbReference type="ARBA" id="ARBA00008873"/>
    </source>
</evidence>
<gene>
    <name evidence="11" type="ORF">GPM918_LOCUS13109</name>
    <name evidence="12" type="ORF">SRO942_LOCUS13109</name>
</gene>
<sequence length="381" mass="42937">MSMNMYLAVALLINNLGLFILEIIAYHACHSVVMLLDGYYRLCQAILCTVRILSLRIQFTYTPRYTYGLARVGVVGELIAFISFFSLSISVFMESIKHLIDVVFVIPKRENSSVIFTAHGDVLITDTLPVGHSILQVLSMLLGPFVILIMGLLLIVLSVKPDYNKRRLIYGRLVDPIACVILFLFYLLMIIGPIKEIIHLVLQANPKGLKSDQIETTLKQAIPGILKIHELHVWRLTPQKTLATIHIVFNTTEEIQEKYKDINLVFQALNIDHVTIQPEFYAITNVFFVLLLLIVDWVAILTANKTERIGCLYQCSNQDQCASLKCCKDASADSTTPCLDHASLLFPRRSEPCLDKIGNTNDDEKLTTEASETCVEHLDHS</sequence>
<dbReference type="Pfam" id="PF16916">
    <property type="entry name" value="ZT_dimer"/>
    <property type="match status" value="1"/>
</dbReference>
<feature type="transmembrane region" description="Helical" evidence="8">
    <location>
        <begin position="69"/>
        <end position="93"/>
    </location>
</feature>
<dbReference type="GO" id="GO:0016020">
    <property type="term" value="C:membrane"/>
    <property type="evidence" value="ECO:0007669"/>
    <property type="project" value="UniProtKB-SubCell"/>
</dbReference>
<evidence type="ECO:0000256" key="4">
    <source>
        <dbReference type="ARBA" id="ARBA00022692"/>
    </source>
</evidence>
<feature type="transmembrane region" description="Helical" evidence="8">
    <location>
        <begin position="38"/>
        <end position="57"/>
    </location>
</feature>